<comment type="function">
    <text evidence="8">Single strand-specific metallo-endoribonuclease involved in late-stage 70S ribosome quality control and in maturation of the 3' terminus of the 16S rRNA.</text>
</comment>
<dbReference type="AlphaFoldDB" id="A0A4Z1CHG0"/>
<dbReference type="HAMAP" id="MF_00009">
    <property type="entry name" value="Endoribonucl_YbeY"/>
    <property type="match status" value="1"/>
</dbReference>
<evidence type="ECO:0000256" key="5">
    <source>
        <dbReference type="ARBA" id="ARBA00022759"/>
    </source>
</evidence>
<evidence type="ECO:0000256" key="3">
    <source>
        <dbReference type="ARBA" id="ARBA00022722"/>
    </source>
</evidence>
<evidence type="ECO:0000256" key="1">
    <source>
        <dbReference type="ARBA" id="ARBA00010875"/>
    </source>
</evidence>
<evidence type="ECO:0000313" key="9">
    <source>
        <dbReference type="EMBL" id="TGN40032.1"/>
    </source>
</evidence>
<evidence type="ECO:0000256" key="6">
    <source>
        <dbReference type="ARBA" id="ARBA00022801"/>
    </source>
</evidence>
<dbReference type="GO" id="GO:0004222">
    <property type="term" value="F:metalloendopeptidase activity"/>
    <property type="evidence" value="ECO:0007669"/>
    <property type="project" value="InterPro"/>
</dbReference>
<reference evidence="9 10" key="1">
    <citation type="submission" date="2019-04" db="EMBL/GenBank/DDBJ databases">
        <authorList>
            <person name="Park S."/>
            <person name="Yoon J.-H."/>
        </authorList>
    </citation>
    <scope>NUCLEOTIDE SEQUENCE [LARGE SCALE GENOMIC DNA]</scope>
    <source>
        <strain evidence="9 10">HJM-18</strain>
    </source>
</reference>
<keyword evidence="8" id="KW-0963">Cytoplasm</keyword>
<dbReference type="GO" id="GO:0004521">
    <property type="term" value="F:RNA endonuclease activity"/>
    <property type="evidence" value="ECO:0007669"/>
    <property type="project" value="UniProtKB-UniRule"/>
</dbReference>
<keyword evidence="7 8" id="KW-0862">Zinc</keyword>
<comment type="subcellular location">
    <subcellularLocation>
        <location evidence="8">Cytoplasm</location>
    </subcellularLocation>
</comment>
<name>A0A4Z1CHG0_9GAMM</name>
<evidence type="ECO:0000256" key="2">
    <source>
        <dbReference type="ARBA" id="ARBA00022517"/>
    </source>
</evidence>
<dbReference type="GO" id="GO:0006364">
    <property type="term" value="P:rRNA processing"/>
    <property type="evidence" value="ECO:0007669"/>
    <property type="project" value="UniProtKB-UniRule"/>
</dbReference>
<keyword evidence="10" id="KW-1185">Reference proteome</keyword>
<organism evidence="9 10">
    <name type="scientific">Marinobacter confluentis</name>
    <dbReference type="NCBI Taxonomy" id="1697557"/>
    <lineage>
        <taxon>Bacteria</taxon>
        <taxon>Pseudomonadati</taxon>
        <taxon>Pseudomonadota</taxon>
        <taxon>Gammaproteobacteria</taxon>
        <taxon>Pseudomonadales</taxon>
        <taxon>Marinobacteraceae</taxon>
        <taxon>Marinobacter</taxon>
    </lineage>
</organism>
<proteinExistence type="inferred from homology"/>
<protein>
    <recommendedName>
        <fullName evidence="8">Endoribonuclease YbeY</fullName>
        <ecNumber evidence="8">3.1.-.-</ecNumber>
    </recommendedName>
</protein>
<dbReference type="PROSITE" id="PS01306">
    <property type="entry name" value="UPF0054"/>
    <property type="match status" value="1"/>
</dbReference>
<dbReference type="Gene3D" id="3.40.390.30">
    <property type="entry name" value="Metalloproteases ('zincins'), catalytic domain"/>
    <property type="match status" value="1"/>
</dbReference>
<feature type="binding site" evidence="8">
    <location>
        <position position="116"/>
    </location>
    <ligand>
        <name>Zn(2+)</name>
        <dbReference type="ChEBI" id="CHEBI:29105"/>
        <note>catalytic</note>
    </ligand>
</feature>
<evidence type="ECO:0000256" key="7">
    <source>
        <dbReference type="ARBA" id="ARBA00022833"/>
    </source>
</evidence>
<comment type="cofactor">
    <cofactor evidence="8">
        <name>Zn(2+)</name>
        <dbReference type="ChEBI" id="CHEBI:29105"/>
    </cofactor>
    <text evidence="8">Binds 1 zinc ion.</text>
</comment>
<dbReference type="EMBL" id="SRPF01000002">
    <property type="protein sequence ID" value="TGN40032.1"/>
    <property type="molecule type" value="Genomic_DNA"/>
</dbReference>
<keyword evidence="3 8" id="KW-0540">Nuclease</keyword>
<accession>A0A4Z1CHG0</accession>
<feature type="binding site" evidence="8">
    <location>
        <position position="122"/>
    </location>
    <ligand>
        <name>Zn(2+)</name>
        <dbReference type="ChEBI" id="CHEBI:29105"/>
        <note>catalytic</note>
    </ligand>
</feature>
<comment type="caution">
    <text evidence="9">The sequence shown here is derived from an EMBL/GenBank/DDBJ whole genome shotgun (WGS) entry which is preliminary data.</text>
</comment>
<dbReference type="GO" id="GO:0005737">
    <property type="term" value="C:cytoplasm"/>
    <property type="evidence" value="ECO:0007669"/>
    <property type="project" value="UniProtKB-SubCell"/>
</dbReference>
<dbReference type="EC" id="3.1.-.-" evidence="8"/>
<feature type="binding site" evidence="8">
    <location>
        <position position="112"/>
    </location>
    <ligand>
        <name>Zn(2+)</name>
        <dbReference type="ChEBI" id="CHEBI:29105"/>
        <note>catalytic</note>
    </ligand>
</feature>
<dbReference type="InterPro" id="IPR020549">
    <property type="entry name" value="YbeY_CS"/>
</dbReference>
<dbReference type="Pfam" id="PF02130">
    <property type="entry name" value="YbeY"/>
    <property type="match status" value="1"/>
</dbReference>
<keyword evidence="8" id="KW-0698">rRNA processing</keyword>
<dbReference type="PANTHER" id="PTHR46986">
    <property type="entry name" value="ENDORIBONUCLEASE YBEY, CHLOROPLASTIC"/>
    <property type="match status" value="1"/>
</dbReference>
<evidence type="ECO:0000256" key="8">
    <source>
        <dbReference type="HAMAP-Rule" id="MF_00009"/>
    </source>
</evidence>
<dbReference type="Proteomes" id="UP000298325">
    <property type="component" value="Unassembled WGS sequence"/>
</dbReference>
<keyword evidence="5 8" id="KW-0255">Endonuclease</keyword>
<dbReference type="InterPro" id="IPR023091">
    <property type="entry name" value="MetalPrtase_cat_dom_sf_prd"/>
</dbReference>
<keyword evidence="6 8" id="KW-0378">Hydrolase</keyword>
<evidence type="ECO:0000313" key="10">
    <source>
        <dbReference type="Proteomes" id="UP000298325"/>
    </source>
</evidence>
<dbReference type="RefSeq" id="WP_135802695.1">
    <property type="nucleotide sequence ID" value="NZ_SRPF01000002.1"/>
</dbReference>
<comment type="similarity">
    <text evidence="1 8">Belongs to the endoribonuclease YbeY family.</text>
</comment>
<gene>
    <name evidence="8 9" type="primary">ybeY</name>
    <name evidence="9" type="ORF">E5Q11_06985</name>
</gene>
<evidence type="ECO:0000256" key="4">
    <source>
        <dbReference type="ARBA" id="ARBA00022723"/>
    </source>
</evidence>
<sequence>MASLTVDIQLATDDGGIPADDSFQTWAETAWLGDEESEVTIRIVDSAESAELNAQYRNKTGPTNVLSFPFEAPAGITVPLAGDLIICAPVVEKEAREQRKTPSEHWAHMVVHGMLHLQGYDHIEDDEAEAMEALEIRLLAQLGFCNPYETEDTEKDS</sequence>
<dbReference type="OrthoDB" id="9807740at2"/>
<dbReference type="NCBIfam" id="TIGR00043">
    <property type="entry name" value="rRNA maturation RNase YbeY"/>
    <property type="match status" value="1"/>
</dbReference>
<dbReference type="GO" id="GO:0008270">
    <property type="term" value="F:zinc ion binding"/>
    <property type="evidence" value="ECO:0007669"/>
    <property type="project" value="UniProtKB-UniRule"/>
</dbReference>
<dbReference type="SUPFAM" id="SSF55486">
    <property type="entry name" value="Metalloproteases ('zincins'), catalytic domain"/>
    <property type="match status" value="1"/>
</dbReference>
<dbReference type="PANTHER" id="PTHR46986:SF1">
    <property type="entry name" value="ENDORIBONUCLEASE YBEY, CHLOROPLASTIC"/>
    <property type="match status" value="1"/>
</dbReference>
<dbReference type="InterPro" id="IPR002036">
    <property type="entry name" value="YbeY"/>
</dbReference>
<keyword evidence="4 8" id="KW-0479">Metal-binding</keyword>
<keyword evidence="2 8" id="KW-0690">Ribosome biogenesis</keyword>